<evidence type="ECO:0000313" key="1">
    <source>
        <dbReference type="EMBL" id="KAA6300118.1"/>
    </source>
</evidence>
<gene>
    <name evidence="1" type="ORF">EZS26_003736</name>
</gene>
<dbReference type="Proteomes" id="UP000324575">
    <property type="component" value="Unassembled WGS sequence"/>
</dbReference>
<evidence type="ECO:0000313" key="2">
    <source>
        <dbReference type="Proteomes" id="UP000324575"/>
    </source>
</evidence>
<accession>A0A5M8NUX6</accession>
<comment type="caution">
    <text evidence="1">The sequence shown here is derived from an EMBL/GenBank/DDBJ whole genome shotgun (WGS) entry which is preliminary data.</text>
</comment>
<organism evidence="1 2">
    <name type="scientific">Candidatus Ordinivivax streblomastigis</name>
    <dbReference type="NCBI Taxonomy" id="2540710"/>
    <lineage>
        <taxon>Bacteria</taxon>
        <taxon>Pseudomonadati</taxon>
        <taxon>Bacteroidota</taxon>
        <taxon>Bacteroidia</taxon>
        <taxon>Bacteroidales</taxon>
        <taxon>Candidatus Ordinivivax</taxon>
    </lineage>
</organism>
<protein>
    <recommendedName>
        <fullName evidence="3">Porin</fullName>
    </recommendedName>
</protein>
<name>A0A5M8NUX6_9BACT</name>
<sequence>MLVLLFFTLSASAQDSIPKGENPFRYSGQLSGWTQFTPDIPLKGWLGARYIPQLNYKVSLEKERLLDVEVSANIVGDMGFSPFDSLTTDGNMKPYRAWVRYSTNRMELRLGLQKINFGSAQMFRPLMWFDHIDPRDPLQLTDGVWGLLYWYYFQNNTNIWLWGLYGNKDTKGWEITPVNKRYPEGGGRVQISVPYGETALSYHFRQTDATSLSQTGAPVSFDRIAENRLGFDTRLDVVVGLWFEASWTTQNKDLGMYTNQEMMTLGTDYTFGIGNGLAATFEQLIFSYDRNAFAFANAATFSGLSLSYPLGMSDKLNTITYYDWANNDTYLFLNWQKELNHFTFYLMGYWNPKTYALPGQSLESNRFAGKGLQLMVVWNH</sequence>
<dbReference type="EMBL" id="SNRX01000137">
    <property type="protein sequence ID" value="KAA6300118.1"/>
    <property type="molecule type" value="Genomic_DNA"/>
</dbReference>
<evidence type="ECO:0008006" key="3">
    <source>
        <dbReference type="Google" id="ProtNLM"/>
    </source>
</evidence>
<reference evidence="1 2" key="1">
    <citation type="submission" date="2019-03" db="EMBL/GenBank/DDBJ databases">
        <title>Single cell metagenomics reveals metabolic interactions within the superorganism composed of flagellate Streblomastix strix and complex community of Bacteroidetes bacteria on its surface.</title>
        <authorList>
            <person name="Treitli S.C."/>
            <person name="Kolisko M."/>
            <person name="Husnik F."/>
            <person name="Keeling P."/>
            <person name="Hampl V."/>
        </authorList>
    </citation>
    <scope>NUCLEOTIDE SEQUENCE [LARGE SCALE GENOMIC DNA]</scope>
    <source>
        <strain evidence="1">St1</strain>
    </source>
</reference>
<dbReference type="AlphaFoldDB" id="A0A5M8NUX6"/>
<proteinExistence type="predicted"/>